<feature type="region of interest" description="Disordered" evidence="2">
    <location>
        <begin position="440"/>
        <end position="624"/>
    </location>
</feature>
<evidence type="ECO:0000313" key="5">
    <source>
        <dbReference type="Proteomes" id="UP000516260"/>
    </source>
</evidence>
<gene>
    <name evidence="4" type="ORF">fugu_017109</name>
</gene>
<dbReference type="InterPro" id="IPR000504">
    <property type="entry name" value="RRM_dom"/>
</dbReference>
<feature type="compositionally biased region" description="Acidic residues" evidence="2">
    <location>
        <begin position="549"/>
        <end position="558"/>
    </location>
</feature>
<dbReference type="Gene3D" id="3.30.70.330">
    <property type="match status" value="1"/>
</dbReference>
<name>A0A4Z2BWU3_9TELE</name>
<feature type="compositionally biased region" description="Basic and acidic residues" evidence="2">
    <location>
        <begin position="559"/>
        <end position="573"/>
    </location>
</feature>
<evidence type="ECO:0000313" key="4">
    <source>
        <dbReference type="EMBL" id="TNM96026.1"/>
    </source>
</evidence>
<feature type="compositionally biased region" description="Basic residues" evidence="2">
    <location>
        <begin position="520"/>
        <end position="529"/>
    </location>
</feature>
<dbReference type="SMART" id="SM00360">
    <property type="entry name" value="RRM"/>
    <property type="match status" value="1"/>
</dbReference>
<sequence length="761" mass="88786">MSYPPPINRQQLGIPQLPPRIPPPQFAGFAPPVPPGTPMIPVHMGIMAPAVLDPAALAAAQKPMIQKRESGPVRVKDPEENAGPTTTVFVGNISEKASDMLVRQLLAKCGIVLSWKRVQGASGKLQAFGFCEYKEPESTLRALRLLHELLLGDKKLLVKVDAKTKAQLDEWKAKKRGANGETSGTNSNQEDEEEVLDEETLRKDQGVKGSIEVLIREYANELNAPSQDPDSQPRNKKRKEKKEEEDISAMEIEEDKRDLISREISKFRDTHKKLEEEKGKKEKERLELERERRERDKERERERERRDREKEKEREKERDKERERERDREREKTKERERERERERSRDIREDRSRSKERAREDKKRDRDEDEEDVYERRRLERRLRDKEAAYQERLKNWEIRERKKFRDYSKDAEREDERRRETMKEAKRLKEFLEDYDDERDDPKFYRGSALQKRVRDREKEAESDERDRKREKEELEEIRQRLLAEGHPDPDAELQRLEEEAERRRQAPLKLEPEDRKQKPHKDRAPKRREAERPAEPVPLVPQKLSDDDDNEELEEDAYRNGEDSQEDKPQPKPVMRPITAAPSVSSASGNVTPNSPANDSPCGIIIPGEGTPDLQPLEENRPKIGLSLKLGTSSSPCQLTAGKRKKLTAVESVFNKFDDEEIDEPQRKRKLVPLDYGDNDKSLGLDGAELSGSKNSTNTEEKRKHIKSLIEKIPTARPELFSYPLDWTMVDSTLMDRHTAVDQQENYRIHRRGGGHTS</sequence>
<reference evidence="4 5" key="1">
    <citation type="submission" date="2019-04" db="EMBL/GenBank/DDBJ databases">
        <title>The sequence and de novo assembly of Takifugu bimaculatus genome using PacBio and Hi-C technologies.</title>
        <authorList>
            <person name="Xu P."/>
            <person name="Liu B."/>
            <person name="Zhou Z."/>
        </authorList>
    </citation>
    <scope>NUCLEOTIDE SEQUENCE [LARGE SCALE GENOMIC DNA]</scope>
    <source>
        <strain evidence="4">TB-2018</strain>
        <tissue evidence="4">Muscle</tissue>
    </source>
</reference>
<dbReference type="InterPro" id="IPR012677">
    <property type="entry name" value="Nucleotide-bd_a/b_plait_sf"/>
</dbReference>
<feature type="compositionally biased region" description="Polar residues" evidence="2">
    <location>
        <begin position="223"/>
        <end position="232"/>
    </location>
</feature>
<dbReference type="GO" id="GO:0003729">
    <property type="term" value="F:mRNA binding"/>
    <property type="evidence" value="ECO:0007669"/>
    <property type="project" value="TreeGrafter"/>
</dbReference>
<feature type="compositionally biased region" description="Acidic residues" evidence="2">
    <location>
        <begin position="189"/>
        <end position="198"/>
    </location>
</feature>
<dbReference type="PROSITE" id="PS50102">
    <property type="entry name" value="RRM"/>
    <property type="match status" value="1"/>
</dbReference>
<evidence type="ECO:0000259" key="3">
    <source>
        <dbReference type="PROSITE" id="PS50102"/>
    </source>
</evidence>
<feature type="compositionally biased region" description="Basic and acidic residues" evidence="2">
    <location>
        <begin position="455"/>
        <end position="519"/>
    </location>
</feature>
<feature type="region of interest" description="Disordered" evidence="2">
    <location>
        <begin position="173"/>
        <end position="202"/>
    </location>
</feature>
<accession>A0A4Z2BWU3</accession>
<keyword evidence="1" id="KW-0694">RNA-binding</keyword>
<evidence type="ECO:0000256" key="2">
    <source>
        <dbReference type="SAM" id="MobiDB-lite"/>
    </source>
</evidence>
<dbReference type="Pfam" id="PF00076">
    <property type="entry name" value="RRM_1"/>
    <property type="match status" value="1"/>
</dbReference>
<protein>
    <recommendedName>
        <fullName evidence="3">RRM domain-containing protein</fullName>
    </recommendedName>
</protein>
<dbReference type="InterPro" id="IPR052768">
    <property type="entry name" value="RBM25"/>
</dbReference>
<organism evidence="4 5">
    <name type="scientific">Takifugu bimaculatus</name>
    <dbReference type="NCBI Taxonomy" id="433685"/>
    <lineage>
        <taxon>Eukaryota</taxon>
        <taxon>Metazoa</taxon>
        <taxon>Chordata</taxon>
        <taxon>Craniata</taxon>
        <taxon>Vertebrata</taxon>
        <taxon>Euteleostomi</taxon>
        <taxon>Actinopterygii</taxon>
        <taxon>Neopterygii</taxon>
        <taxon>Teleostei</taxon>
        <taxon>Neoteleostei</taxon>
        <taxon>Acanthomorphata</taxon>
        <taxon>Eupercaria</taxon>
        <taxon>Tetraodontiformes</taxon>
        <taxon>Tetradontoidea</taxon>
        <taxon>Tetraodontidae</taxon>
        <taxon>Takifugu</taxon>
    </lineage>
</organism>
<proteinExistence type="predicted"/>
<dbReference type="AlphaFoldDB" id="A0A4Z2BWU3"/>
<feature type="region of interest" description="Disordered" evidence="2">
    <location>
        <begin position="220"/>
        <end position="374"/>
    </location>
</feature>
<dbReference type="InterPro" id="IPR035979">
    <property type="entry name" value="RBD_domain_sf"/>
</dbReference>
<feature type="region of interest" description="Disordered" evidence="2">
    <location>
        <begin position="662"/>
        <end position="707"/>
    </location>
</feature>
<dbReference type="GO" id="GO:0005681">
    <property type="term" value="C:spliceosomal complex"/>
    <property type="evidence" value="ECO:0007669"/>
    <property type="project" value="TreeGrafter"/>
</dbReference>
<dbReference type="Gene3D" id="1.20.1390.10">
    <property type="entry name" value="PWI domain"/>
    <property type="match status" value="1"/>
</dbReference>
<dbReference type="Proteomes" id="UP000516260">
    <property type="component" value="Chromosome 18"/>
</dbReference>
<feature type="compositionally biased region" description="Basic and acidic residues" evidence="2">
    <location>
        <begin position="254"/>
        <end position="367"/>
    </location>
</feature>
<evidence type="ECO:0000256" key="1">
    <source>
        <dbReference type="PROSITE-ProRule" id="PRU00176"/>
    </source>
</evidence>
<dbReference type="GO" id="GO:0000381">
    <property type="term" value="P:regulation of alternative mRNA splicing, via spliceosome"/>
    <property type="evidence" value="ECO:0007669"/>
    <property type="project" value="TreeGrafter"/>
</dbReference>
<feature type="domain" description="RRM" evidence="3">
    <location>
        <begin position="86"/>
        <end position="163"/>
    </location>
</feature>
<feature type="compositionally biased region" description="Polar residues" evidence="2">
    <location>
        <begin position="585"/>
        <end position="601"/>
    </location>
</feature>
<dbReference type="PANTHER" id="PTHR18806">
    <property type="entry name" value="RBM25 PROTEIN"/>
    <property type="match status" value="1"/>
</dbReference>
<comment type="caution">
    <text evidence="4">The sequence shown here is derived from an EMBL/GenBank/DDBJ whole genome shotgun (WGS) entry which is preliminary data.</text>
</comment>
<dbReference type="PANTHER" id="PTHR18806:SF4">
    <property type="entry name" value="RNA-BINDING PROTEIN 25"/>
    <property type="match status" value="1"/>
</dbReference>
<dbReference type="EMBL" id="SWLE01000010">
    <property type="protein sequence ID" value="TNM96026.1"/>
    <property type="molecule type" value="Genomic_DNA"/>
</dbReference>
<keyword evidence="5" id="KW-1185">Reference proteome</keyword>
<feature type="compositionally biased region" description="Acidic residues" evidence="2">
    <location>
        <begin position="243"/>
        <end position="253"/>
    </location>
</feature>
<dbReference type="CDD" id="cd12446">
    <property type="entry name" value="RRM_RBM25"/>
    <property type="match status" value="1"/>
</dbReference>
<dbReference type="SUPFAM" id="SSF54928">
    <property type="entry name" value="RNA-binding domain, RBD"/>
    <property type="match status" value="1"/>
</dbReference>
<dbReference type="InterPro" id="IPR034268">
    <property type="entry name" value="RBM25_RRM"/>
</dbReference>